<evidence type="ECO:0000313" key="3">
    <source>
        <dbReference type="Proteomes" id="UP001372338"/>
    </source>
</evidence>
<keyword evidence="3" id="KW-1185">Reference proteome</keyword>
<evidence type="ECO:0000313" key="2">
    <source>
        <dbReference type="EMBL" id="KAK7257656.1"/>
    </source>
</evidence>
<accession>A0AAN9EJY7</accession>
<protein>
    <submittedName>
        <fullName evidence="2">Uncharacterized protein</fullName>
    </submittedName>
</protein>
<feature type="region of interest" description="Disordered" evidence="1">
    <location>
        <begin position="87"/>
        <end position="179"/>
    </location>
</feature>
<sequence length="205" mass="22958">MDQTEDDFILEIPEEDIHQDSNKAEDAWLEGSRSLQDHSVGNKLSAAEEKGKDMEEVLASLNKFQLNHSLEEVAESPVIQSKLEMEKMIPENNNTDDILEEKGKTKKPESGSHESIESPTNSLSQNIETGQNSEKVTSTKEPKRLKRIRKAQPHTTTSKEALLPKRKPSGCGASFDNDVEMLDDSNRKCARNDLAEADDQPRLSQ</sequence>
<evidence type="ECO:0000256" key="1">
    <source>
        <dbReference type="SAM" id="MobiDB-lite"/>
    </source>
</evidence>
<comment type="caution">
    <text evidence="2">The sequence shown here is derived from an EMBL/GenBank/DDBJ whole genome shotgun (WGS) entry which is preliminary data.</text>
</comment>
<proteinExistence type="predicted"/>
<name>A0AAN9EJY7_CROPI</name>
<dbReference type="EMBL" id="JAYWIO010000006">
    <property type="protein sequence ID" value="KAK7257656.1"/>
    <property type="molecule type" value="Genomic_DNA"/>
</dbReference>
<feature type="compositionally biased region" description="Polar residues" evidence="1">
    <location>
        <begin position="117"/>
        <end position="136"/>
    </location>
</feature>
<gene>
    <name evidence="2" type="ORF">RIF29_31792</name>
</gene>
<feature type="compositionally biased region" description="Basic residues" evidence="1">
    <location>
        <begin position="143"/>
        <end position="152"/>
    </location>
</feature>
<reference evidence="2 3" key="1">
    <citation type="submission" date="2024-01" db="EMBL/GenBank/DDBJ databases">
        <title>The genomes of 5 underutilized Papilionoideae crops provide insights into root nodulation and disease resistanc.</title>
        <authorList>
            <person name="Yuan L."/>
        </authorList>
    </citation>
    <scope>NUCLEOTIDE SEQUENCE [LARGE SCALE GENOMIC DNA]</scope>
    <source>
        <strain evidence="2">ZHUSHIDOU_FW_LH</strain>
        <tissue evidence="2">Leaf</tissue>
    </source>
</reference>
<organism evidence="2 3">
    <name type="scientific">Crotalaria pallida</name>
    <name type="common">Smooth rattlebox</name>
    <name type="synonym">Crotalaria striata</name>
    <dbReference type="NCBI Taxonomy" id="3830"/>
    <lineage>
        <taxon>Eukaryota</taxon>
        <taxon>Viridiplantae</taxon>
        <taxon>Streptophyta</taxon>
        <taxon>Embryophyta</taxon>
        <taxon>Tracheophyta</taxon>
        <taxon>Spermatophyta</taxon>
        <taxon>Magnoliopsida</taxon>
        <taxon>eudicotyledons</taxon>
        <taxon>Gunneridae</taxon>
        <taxon>Pentapetalae</taxon>
        <taxon>rosids</taxon>
        <taxon>fabids</taxon>
        <taxon>Fabales</taxon>
        <taxon>Fabaceae</taxon>
        <taxon>Papilionoideae</taxon>
        <taxon>50 kb inversion clade</taxon>
        <taxon>genistoids sensu lato</taxon>
        <taxon>core genistoids</taxon>
        <taxon>Crotalarieae</taxon>
        <taxon>Crotalaria</taxon>
    </lineage>
</organism>
<feature type="compositionally biased region" description="Basic and acidic residues" evidence="1">
    <location>
        <begin position="100"/>
        <end position="116"/>
    </location>
</feature>
<dbReference type="AlphaFoldDB" id="A0AAN9EJY7"/>
<dbReference type="Proteomes" id="UP001372338">
    <property type="component" value="Unassembled WGS sequence"/>
</dbReference>